<dbReference type="OrthoDB" id="2588793at2759"/>
<dbReference type="Proteomes" id="UP000237144">
    <property type="component" value="Unassembled WGS sequence"/>
</dbReference>
<keyword evidence="3" id="KW-1185">Reference proteome</keyword>
<sequence>MSYALDRSHIAPFVSQIQHVRQRSSVSRIGGFEPTVRRSYDGQPSLDHLPPSPPLMAWDPDSPPSRTPLPKRPTLPQKKKLTDGLLSTTLAERAPLVWRAPSAAGNARKGKSSLTVQALAALAMGGFLLVLCAIRSSDESFSLVPPLRSSVRKGPCDPYAAPGQLQVDLSDPDLNRWHPNDVSCQTPRFFQQLRSLNDRYQRGTVPASDFDWVRGKTVLLVGDSVSREHVENFCQLMGEDAEVIRPTHKWSPAPAPLRGATRVHQGGAAHSRRNMPRPTAATFHDAGRPRMCYIPQFDLLLLSVLHYGLDQDNYWALSRHPLYTAPGPFEHRISDVVRPLLANIRADGRPSAPDYIEFAPGAWDLAKFAEEDAVLQRDPQAPLTRDRVAWFRHRVEAASHRIRAAFPSAHAKTLRTMYYPLDQNTEVDYFMDKTAATKSNGTSVAYFAHERVSQLNEALRSLSTDRTTYSANGKQYEAPGLGFSINDFGRILKGHPPHQTDRLHGEPVPGGYVWADTMLYNLWKASQK</sequence>
<accession>A0A2S5BEC8</accession>
<feature type="region of interest" description="Disordered" evidence="1">
    <location>
        <begin position="34"/>
        <end position="80"/>
    </location>
</feature>
<protein>
    <submittedName>
        <fullName evidence="2">Uncharacterized protein</fullName>
    </submittedName>
</protein>
<dbReference type="STRING" id="741276.A0A2S5BEC8"/>
<name>A0A2S5BEC8_9BASI</name>
<dbReference type="AlphaFoldDB" id="A0A2S5BEC8"/>
<reference evidence="2 3" key="1">
    <citation type="journal article" date="2018" name="Front. Microbiol.">
        <title>Prospects for Fungal Bioremediation of Acidic Radioactive Waste Sites: Characterization and Genome Sequence of Rhodotorula taiwanensis MD1149.</title>
        <authorList>
            <person name="Tkavc R."/>
            <person name="Matrosova V.Y."/>
            <person name="Grichenko O.E."/>
            <person name="Gostincar C."/>
            <person name="Volpe R.P."/>
            <person name="Klimenkova P."/>
            <person name="Gaidamakova E.K."/>
            <person name="Zhou C.E."/>
            <person name="Stewart B.J."/>
            <person name="Lyman M.G."/>
            <person name="Malfatti S.A."/>
            <person name="Rubinfeld B."/>
            <person name="Courtot M."/>
            <person name="Singh J."/>
            <person name="Dalgard C.L."/>
            <person name="Hamilton T."/>
            <person name="Frey K.G."/>
            <person name="Gunde-Cimerman N."/>
            <person name="Dugan L."/>
            <person name="Daly M.J."/>
        </authorList>
    </citation>
    <scope>NUCLEOTIDE SEQUENCE [LARGE SCALE GENOMIC DNA]</scope>
    <source>
        <strain evidence="2 3">MD1149</strain>
    </source>
</reference>
<feature type="compositionally biased region" description="Pro residues" evidence="1">
    <location>
        <begin position="61"/>
        <end position="73"/>
    </location>
</feature>
<evidence type="ECO:0000313" key="3">
    <source>
        <dbReference type="Proteomes" id="UP000237144"/>
    </source>
</evidence>
<dbReference type="EMBL" id="PJQD01000019">
    <property type="protein sequence ID" value="POY75117.1"/>
    <property type="molecule type" value="Genomic_DNA"/>
</dbReference>
<evidence type="ECO:0000313" key="2">
    <source>
        <dbReference type="EMBL" id="POY75117.1"/>
    </source>
</evidence>
<comment type="caution">
    <text evidence="2">The sequence shown here is derived from an EMBL/GenBank/DDBJ whole genome shotgun (WGS) entry which is preliminary data.</text>
</comment>
<organism evidence="2 3">
    <name type="scientific">Rhodotorula taiwanensis</name>
    <dbReference type="NCBI Taxonomy" id="741276"/>
    <lineage>
        <taxon>Eukaryota</taxon>
        <taxon>Fungi</taxon>
        <taxon>Dikarya</taxon>
        <taxon>Basidiomycota</taxon>
        <taxon>Pucciniomycotina</taxon>
        <taxon>Microbotryomycetes</taxon>
        <taxon>Sporidiobolales</taxon>
        <taxon>Sporidiobolaceae</taxon>
        <taxon>Rhodotorula</taxon>
    </lineage>
</organism>
<gene>
    <name evidence="2" type="ORF">BMF94_1747</name>
</gene>
<evidence type="ECO:0000256" key="1">
    <source>
        <dbReference type="SAM" id="MobiDB-lite"/>
    </source>
</evidence>
<proteinExistence type="predicted"/>